<dbReference type="InterPro" id="IPR035979">
    <property type="entry name" value="RBD_domain_sf"/>
</dbReference>
<dbReference type="CDD" id="cd21620">
    <property type="entry name" value="RRM1_Mug28"/>
    <property type="match status" value="1"/>
</dbReference>
<protein>
    <submittedName>
        <fullName evidence="5">Nucleolysin TIA-1</fullName>
    </submittedName>
</protein>
<proteinExistence type="evidence at transcript level"/>
<evidence type="ECO:0000313" key="5">
    <source>
        <dbReference type="EMBL" id="ACI69911.1"/>
    </source>
</evidence>
<feature type="region of interest" description="Disordered" evidence="3">
    <location>
        <begin position="378"/>
        <end position="409"/>
    </location>
</feature>
<dbReference type="AlphaFoldDB" id="B5XGE1"/>
<dbReference type="SUPFAM" id="SSF54928">
    <property type="entry name" value="RNA-binding domain, RBD"/>
    <property type="match status" value="2"/>
</dbReference>
<evidence type="ECO:0000256" key="3">
    <source>
        <dbReference type="SAM" id="MobiDB-lite"/>
    </source>
</evidence>
<evidence type="ECO:0000256" key="1">
    <source>
        <dbReference type="ARBA" id="ARBA00022884"/>
    </source>
</evidence>
<dbReference type="Pfam" id="PF00076">
    <property type="entry name" value="RRM_1"/>
    <property type="match status" value="3"/>
</dbReference>
<dbReference type="KEGG" id="sasa:100196522"/>
<keyword evidence="1 2" id="KW-0694">RNA-binding</keyword>
<accession>B5XGE1</accession>
<feature type="domain" description="RRM" evidence="4">
    <location>
        <begin position="115"/>
        <end position="193"/>
    </location>
</feature>
<dbReference type="Gene3D" id="3.30.70.330">
    <property type="match status" value="3"/>
</dbReference>
<gene>
    <name evidence="5" type="primary">TIA1</name>
</gene>
<dbReference type="GeneID" id="100196522"/>
<dbReference type="PANTHER" id="PTHR48025:SF20">
    <property type="entry name" value="TIA1 CYTOTOXIC GRANULE ASSOCIATED RNA BINDING PROTEIN"/>
    <property type="match status" value="1"/>
</dbReference>
<dbReference type="PROSITE" id="PS50102">
    <property type="entry name" value="RRM"/>
    <property type="match status" value="3"/>
</dbReference>
<evidence type="ECO:0000259" key="4">
    <source>
        <dbReference type="PROSITE" id="PS50102"/>
    </source>
</evidence>
<dbReference type="GO" id="GO:0003723">
    <property type="term" value="F:RNA binding"/>
    <property type="evidence" value="ECO:0007669"/>
    <property type="project" value="UniProtKB-UniRule"/>
</dbReference>
<dbReference type="RefSeq" id="NP_001135023.1">
    <property type="nucleotide sequence ID" value="NM_001141551.2"/>
</dbReference>
<sequence>MAYGGPIYSASLAADIPQSGSTLHIGNIHSAVDENVLVSILQQFFPGQGFQCKLFPDPNNSPDLYCFMTFADVNTATSALSILNGREVMGKKLKVSWASGGAGQFKQSQISGTTHSIYVGDLPHECDDNMLAQAFRPFGEVLSSRVVRDPESGLSKGFGFIVYRHQYEAEEAIQKMHGGTISSKSVKVSWATRSKATTSVPQLNYNDVYQQSGAHNTTLYVGNLPESMKEQFLISFFEPYGAVLDTKIFHDKHFAFIKMDTHEAAATSIVKCNGQPVDGCVMKVWWSRDNPNLQGNMPSNPAPQPTYMGSVPSSYGVSGANPSTMPYQSYYGYYNAAALAANPHLQQQYNAYAAQYYQMYSANPAAAAAAYGSYPYGAQQTTHQTSSPSAYANQQPPSAGPDHNNQNNQ</sequence>
<feature type="domain" description="RRM" evidence="4">
    <location>
        <begin position="217"/>
        <end position="289"/>
    </location>
</feature>
<dbReference type="SMART" id="SM00360">
    <property type="entry name" value="RRM"/>
    <property type="match status" value="3"/>
</dbReference>
<reference evidence="5" key="2">
    <citation type="journal article" date="2010" name="BMC Genomics">
        <title>Salmo salar and Esox lucius full-length cDNA sequences reveal changes in evolutionary pressures on a post-tetraploidization genome.</title>
        <authorList>
            <person name="Leong J.S."/>
            <person name="Jantzen S.G."/>
            <person name="von Schalburg K.R."/>
            <person name="Cooper G.A."/>
            <person name="Messmer A.M."/>
            <person name="Liao N.Y."/>
            <person name="Munro S."/>
            <person name="Moore R."/>
            <person name="Holt R.A."/>
            <person name="Jones S.J."/>
            <person name="Davidson W.S."/>
            <person name="Koop B.F."/>
        </authorList>
    </citation>
    <scope>NUCLEOTIDE SEQUENCE</scope>
    <source>
        <tissue evidence="5">Thymus</tissue>
    </source>
</reference>
<name>B5XGE1_SALSA</name>
<dbReference type="CTD" id="7072"/>
<dbReference type="InterPro" id="IPR050502">
    <property type="entry name" value="Euk_RNA-bind_prot"/>
</dbReference>
<dbReference type="EMBL" id="BT050110">
    <property type="protein sequence ID" value="ACI69911.1"/>
    <property type="molecule type" value="mRNA"/>
</dbReference>
<dbReference type="InterPro" id="IPR012677">
    <property type="entry name" value="Nucleotide-bd_a/b_plait_sf"/>
</dbReference>
<organism evidence="5">
    <name type="scientific">Salmo salar</name>
    <name type="common">Atlantic salmon</name>
    <dbReference type="NCBI Taxonomy" id="8030"/>
    <lineage>
        <taxon>Eukaryota</taxon>
        <taxon>Metazoa</taxon>
        <taxon>Chordata</taxon>
        <taxon>Craniata</taxon>
        <taxon>Vertebrata</taxon>
        <taxon>Euteleostomi</taxon>
        <taxon>Actinopterygii</taxon>
        <taxon>Neopterygii</taxon>
        <taxon>Teleostei</taxon>
        <taxon>Protacanthopterygii</taxon>
        <taxon>Salmoniformes</taxon>
        <taxon>Salmonidae</taxon>
        <taxon>Salmoninae</taxon>
        <taxon>Salmo</taxon>
    </lineage>
</organism>
<dbReference type="InterPro" id="IPR000504">
    <property type="entry name" value="RRM_dom"/>
</dbReference>
<reference evidence="5" key="1">
    <citation type="submission" date="2008-10" db="EMBL/GenBank/DDBJ databases">
        <authorList>
            <consortium name="cGRASP (B.F. Koop &amp; W.S. Davidson)"/>
            <person name="Leong J."/>
            <person name="von Schalburg K."/>
            <person name="Cooper G."/>
            <person name="Moore R."/>
            <person name="Holt R."/>
            <person name="Davidson W.S."/>
            <person name="Koop B.F."/>
        </authorList>
    </citation>
    <scope>NUCLEOTIDE SEQUENCE</scope>
    <source>
        <tissue evidence="5">Thymus</tissue>
    </source>
</reference>
<dbReference type="PANTHER" id="PTHR48025">
    <property type="entry name" value="OS02G0815200 PROTEIN"/>
    <property type="match status" value="1"/>
</dbReference>
<feature type="compositionally biased region" description="Polar residues" evidence="3">
    <location>
        <begin position="379"/>
        <end position="409"/>
    </location>
</feature>
<reference evidence="5" key="3">
    <citation type="submission" date="2010-08" db="EMBL/GenBank/DDBJ databases">
        <authorList>
            <consortium name="cGRASP (B.F. Koop &amp; W.S. Davidson)"/>
        </authorList>
    </citation>
    <scope>NUCLEOTIDE SEQUENCE</scope>
    <source>
        <tissue evidence="5">Thymus</tissue>
    </source>
</reference>
<evidence type="ECO:0000256" key="2">
    <source>
        <dbReference type="PROSITE-ProRule" id="PRU00176"/>
    </source>
</evidence>
<feature type="domain" description="RRM" evidence="4">
    <location>
        <begin position="21"/>
        <end position="100"/>
    </location>
</feature>